<protein>
    <submittedName>
        <fullName evidence="1">Uncharacterized protein</fullName>
    </submittedName>
</protein>
<evidence type="ECO:0000313" key="2">
    <source>
        <dbReference type="Proteomes" id="UP000078046"/>
    </source>
</evidence>
<organism evidence="1 2">
    <name type="scientific">Intoshia linei</name>
    <dbReference type="NCBI Taxonomy" id="1819745"/>
    <lineage>
        <taxon>Eukaryota</taxon>
        <taxon>Metazoa</taxon>
        <taxon>Spiralia</taxon>
        <taxon>Lophotrochozoa</taxon>
        <taxon>Mesozoa</taxon>
        <taxon>Orthonectida</taxon>
        <taxon>Rhopaluridae</taxon>
        <taxon>Intoshia</taxon>
    </lineage>
</organism>
<dbReference type="EMBL" id="LWCA01000864">
    <property type="protein sequence ID" value="OAF66665.1"/>
    <property type="molecule type" value="Genomic_DNA"/>
</dbReference>
<proteinExistence type="predicted"/>
<dbReference type="OrthoDB" id="6124573at2759"/>
<accession>A0A177AXE6</accession>
<evidence type="ECO:0000313" key="1">
    <source>
        <dbReference type="EMBL" id="OAF66665.1"/>
    </source>
</evidence>
<name>A0A177AXE6_9BILA</name>
<dbReference type="AlphaFoldDB" id="A0A177AXE6"/>
<comment type="caution">
    <text evidence="1">The sequence shown here is derived from an EMBL/GenBank/DDBJ whole genome shotgun (WGS) entry which is preliminary data.</text>
</comment>
<sequence length="226" mass="27258">MQENMMLVGRKKEINRGVNRKTECFYGSENVSKKFTKSLNPNADTYRPLKSNYNTNYVDKMQDWFINPINYKNLNTRYDLPLDVTLNNYENYQYKRSKNVNKMYEPFINKQTTMHSEIFENLKIIHFPCTFNYESKELDINDENDSYELILLKLERLALEEKRILKEKTMDELERTRGPTKKWYELKNKNFSTEIGKNNLLIKNLPQLNDLLKYRKQLLKSKSLYI</sequence>
<keyword evidence="2" id="KW-1185">Reference proteome</keyword>
<dbReference type="Proteomes" id="UP000078046">
    <property type="component" value="Unassembled WGS sequence"/>
</dbReference>
<reference evidence="1 2" key="1">
    <citation type="submission" date="2016-04" db="EMBL/GenBank/DDBJ databases">
        <title>The genome of Intoshia linei affirms orthonectids as highly simplified spiralians.</title>
        <authorList>
            <person name="Mikhailov K.V."/>
            <person name="Slusarev G.S."/>
            <person name="Nikitin M.A."/>
            <person name="Logacheva M.D."/>
            <person name="Penin A."/>
            <person name="Aleoshin V."/>
            <person name="Panchin Y.V."/>
        </authorList>
    </citation>
    <scope>NUCLEOTIDE SEQUENCE [LARGE SCALE GENOMIC DNA]</scope>
    <source>
        <strain evidence="1">Intl2013</strain>
        <tissue evidence="1">Whole animal</tissue>
    </source>
</reference>
<gene>
    <name evidence="1" type="ORF">A3Q56_05618</name>
</gene>